<dbReference type="InterPro" id="IPR001245">
    <property type="entry name" value="Ser-Thr/Tyr_kinase_cat_dom"/>
</dbReference>
<gene>
    <name evidence="3" type="primary">LOC110975382</name>
</gene>
<dbReference type="Pfam" id="PF07714">
    <property type="entry name" value="PK_Tyr_Ser-Thr"/>
    <property type="match status" value="1"/>
</dbReference>
<dbReference type="KEGG" id="aplc:110975382"/>
<feature type="domain" description="Serine-threonine/tyrosine-protein kinase catalytic" evidence="1">
    <location>
        <begin position="2"/>
        <end position="41"/>
    </location>
</feature>
<keyword evidence="2" id="KW-1185">Reference proteome</keyword>
<dbReference type="GeneID" id="110975382"/>
<dbReference type="InterPro" id="IPR050122">
    <property type="entry name" value="RTK"/>
</dbReference>
<dbReference type="Proteomes" id="UP000694845">
    <property type="component" value="Unplaced"/>
</dbReference>
<evidence type="ECO:0000313" key="3">
    <source>
        <dbReference type="RefSeq" id="XP_022083527.1"/>
    </source>
</evidence>
<accession>A0A8B7XTI0</accession>
<dbReference type="PANTHER" id="PTHR24416:SF611">
    <property type="entry name" value="TYROSINE-PROTEIN KINASE TRANSMEMBRANE RECEPTOR ROR"/>
    <property type="match status" value="1"/>
</dbReference>
<dbReference type="InterPro" id="IPR011009">
    <property type="entry name" value="Kinase-like_dom_sf"/>
</dbReference>
<reference evidence="3" key="1">
    <citation type="submission" date="2025-08" db="UniProtKB">
        <authorList>
            <consortium name="RefSeq"/>
        </authorList>
    </citation>
    <scope>IDENTIFICATION</scope>
</reference>
<organism evidence="2 3">
    <name type="scientific">Acanthaster planci</name>
    <name type="common">Crown-of-thorns starfish</name>
    <dbReference type="NCBI Taxonomy" id="133434"/>
    <lineage>
        <taxon>Eukaryota</taxon>
        <taxon>Metazoa</taxon>
        <taxon>Echinodermata</taxon>
        <taxon>Eleutherozoa</taxon>
        <taxon>Asterozoa</taxon>
        <taxon>Asteroidea</taxon>
        <taxon>Valvatacea</taxon>
        <taxon>Valvatida</taxon>
        <taxon>Acanthasteridae</taxon>
        <taxon>Acanthaster</taxon>
    </lineage>
</organism>
<dbReference type="PANTHER" id="PTHR24416">
    <property type="entry name" value="TYROSINE-PROTEIN KINASE RECEPTOR"/>
    <property type="match status" value="1"/>
</dbReference>
<name>A0A8B7XTI0_ACAPL</name>
<dbReference type="SUPFAM" id="SSF56112">
    <property type="entry name" value="Protein kinase-like (PK-like)"/>
    <property type="match status" value="1"/>
</dbReference>
<dbReference type="OMA" id="WKEDPYS"/>
<evidence type="ECO:0000313" key="2">
    <source>
        <dbReference type="Proteomes" id="UP000694845"/>
    </source>
</evidence>
<evidence type="ECO:0000259" key="1">
    <source>
        <dbReference type="Pfam" id="PF07714"/>
    </source>
</evidence>
<dbReference type="GO" id="GO:0005886">
    <property type="term" value="C:plasma membrane"/>
    <property type="evidence" value="ECO:0007669"/>
    <property type="project" value="TreeGrafter"/>
</dbReference>
<protein>
    <submittedName>
        <fullName evidence="3">Tyrosine-protein kinase receptor Tie-1-like</fullName>
    </submittedName>
</protein>
<dbReference type="AlphaFoldDB" id="A0A8B7XTI0"/>
<dbReference type="OrthoDB" id="10059265at2759"/>
<proteinExistence type="predicted"/>
<sequence length="74" mass="8849">MILRGYRMHKPSNCDDETYALMCSCWKEDPYSRPTFTDLVYILSDMADKEIKHTYMDVTRSHLENLHAIQQEFD</sequence>
<dbReference type="GO" id="GO:0007169">
    <property type="term" value="P:cell surface receptor protein tyrosine kinase signaling pathway"/>
    <property type="evidence" value="ECO:0007669"/>
    <property type="project" value="TreeGrafter"/>
</dbReference>
<dbReference type="RefSeq" id="XP_022083527.1">
    <property type="nucleotide sequence ID" value="XM_022227835.1"/>
</dbReference>
<dbReference type="GO" id="GO:0004714">
    <property type="term" value="F:transmembrane receptor protein tyrosine kinase activity"/>
    <property type="evidence" value="ECO:0007669"/>
    <property type="project" value="TreeGrafter"/>
</dbReference>
<dbReference type="Gene3D" id="1.10.510.10">
    <property type="entry name" value="Transferase(Phosphotransferase) domain 1"/>
    <property type="match status" value="1"/>
</dbReference>
<dbReference type="GO" id="GO:0043235">
    <property type="term" value="C:receptor complex"/>
    <property type="evidence" value="ECO:0007669"/>
    <property type="project" value="TreeGrafter"/>
</dbReference>